<comment type="similarity">
    <text evidence="2">Belongs to the FldB/FldC dehydratase alpha/beta subunit family.</text>
</comment>
<dbReference type="RefSeq" id="WP_118282190.1">
    <property type="nucleotide sequence ID" value="NZ_JACOPG010000004.1"/>
</dbReference>
<dbReference type="PANTHER" id="PTHR30548:SF1">
    <property type="entry name" value="DEHYDRATASE SUBUNIT MJ0007-RELATED"/>
    <property type="match status" value="1"/>
</dbReference>
<dbReference type="PANTHER" id="PTHR30548">
    <property type="entry name" value="2-HYDROXYGLUTARYL-COA DEHYDRATASE, D-COMPONENT-RELATED"/>
    <property type="match status" value="1"/>
</dbReference>
<proteinExistence type="inferred from homology"/>
<evidence type="ECO:0000256" key="1">
    <source>
        <dbReference type="ARBA" id="ARBA00001966"/>
    </source>
</evidence>
<keyword evidence="3" id="KW-0411">Iron-sulfur</keyword>
<evidence type="ECO:0000313" key="5">
    <source>
        <dbReference type="Proteomes" id="UP000643810"/>
    </source>
</evidence>
<dbReference type="Gene3D" id="3.40.50.11900">
    <property type="match status" value="1"/>
</dbReference>
<evidence type="ECO:0000313" key="4">
    <source>
        <dbReference type="EMBL" id="MBC5686933.1"/>
    </source>
</evidence>
<dbReference type="Gene3D" id="3.40.50.11890">
    <property type="match status" value="1"/>
</dbReference>
<organism evidence="4 5">
    <name type="scientific">Roseburia lenta</name>
    <dbReference type="NCBI Taxonomy" id="2763061"/>
    <lineage>
        <taxon>Bacteria</taxon>
        <taxon>Bacillati</taxon>
        <taxon>Bacillota</taxon>
        <taxon>Clostridia</taxon>
        <taxon>Lachnospirales</taxon>
        <taxon>Lachnospiraceae</taxon>
        <taxon>Roseburia</taxon>
    </lineage>
</organism>
<comment type="caution">
    <text evidence="4">The sequence shown here is derived from an EMBL/GenBank/DDBJ whole genome shotgun (WGS) entry which is preliminary data.</text>
</comment>
<dbReference type="EMBL" id="JACOPG010000004">
    <property type="protein sequence ID" value="MBC5686933.1"/>
    <property type="molecule type" value="Genomic_DNA"/>
</dbReference>
<name>A0ABR7GI21_9FIRM</name>
<accession>A0ABR7GI21</accession>
<keyword evidence="3" id="KW-0408">Iron</keyword>
<gene>
    <name evidence="4" type="ORF">H8R94_10010</name>
</gene>
<dbReference type="InterPro" id="IPR010327">
    <property type="entry name" value="FldB/FldC_alpha/beta"/>
</dbReference>
<evidence type="ECO:0000256" key="3">
    <source>
        <dbReference type="ARBA" id="ARBA00023014"/>
    </source>
</evidence>
<keyword evidence="5" id="KW-1185">Reference proteome</keyword>
<evidence type="ECO:0000256" key="2">
    <source>
        <dbReference type="ARBA" id="ARBA00005806"/>
    </source>
</evidence>
<comment type="cofactor">
    <cofactor evidence="1">
        <name>[4Fe-4S] cluster</name>
        <dbReference type="ChEBI" id="CHEBI:49883"/>
    </cofactor>
</comment>
<dbReference type="Pfam" id="PF06050">
    <property type="entry name" value="HGD-D"/>
    <property type="match status" value="1"/>
</dbReference>
<dbReference type="Proteomes" id="UP000643810">
    <property type="component" value="Unassembled WGS sequence"/>
</dbReference>
<reference evidence="4 5" key="1">
    <citation type="submission" date="2020-08" db="EMBL/GenBank/DDBJ databases">
        <title>Genome public.</title>
        <authorList>
            <person name="Liu C."/>
            <person name="Sun Q."/>
        </authorList>
    </citation>
    <scope>NUCLEOTIDE SEQUENCE [LARGE SCALE GENOMIC DNA]</scope>
    <source>
        <strain evidence="4 5">NSJ-9</strain>
    </source>
</reference>
<dbReference type="Gene3D" id="1.20.1270.370">
    <property type="match status" value="1"/>
</dbReference>
<protein>
    <submittedName>
        <fullName evidence="4">2-hydroxyacyl-CoA dehydratase</fullName>
    </submittedName>
</protein>
<keyword evidence="3" id="KW-0479">Metal-binding</keyword>
<sequence>MKDLKHLYYFEKLLEDANNELVRQAQDEGLKCIATTCENVPEPLLNLPGTFSVRLRAPRTGSMEMATYYMTSFLCEYSRALLERAIEGGYNFVDGIVTPDGCTMMNRCVENMELLKTMGQGKDGFFWEYMEIPQKNDDNALEMYTLQCRNHILKPLAEKYGIDTSDEAIRAAVDQHNEVCRLIRQIGDFRKEANPRVTGYEFHILTMASYVAPKHLILDKLRETLEEIKTREPDAADKYRARVVFVGSEVDDVDVIKLVEESGAYVCADRFCYGSLPGRDEIILNDEEDVVKQICRQVQGRAQCPRYWDMAKMTGRRDYVADLAKEYGADGIIYEQMKFCDPWAYERMIGTIVLRDEHGYPVLAVDRPYSIGSSGQMRTRVQAFVESIEIKKIQGGKK</sequence>